<keyword evidence="2" id="KW-1185">Reference proteome</keyword>
<evidence type="ECO:0000313" key="1">
    <source>
        <dbReference type="EMBL" id="MBD8106495.1"/>
    </source>
</evidence>
<dbReference type="RefSeq" id="WP_137268681.1">
    <property type="nucleotide sequence ID" value="NZ_CP022725.1"/>
</dbReference>
<sequence length="32" mass="3368">MNKRAIAPTLIFIAAMAFLVWFIASGAAMPGS</sequence>
<comment type="caution">
    <text evidence="1">The sequence shown here is derived from an EMBL/GenBank/DDBJ whole genome shotgun (WGS) entry which is preliminary data.</text>
</comment>
<dbReference type="Proteomes" id="UP000661012">
    <property type="component" value="Unassembled WGS sequence"/>
</dbReference>
<dbReference type="InterPro" id="IPR047839">
    <property type="entry name" value="YoaK-like"/>
</dbReference>
<name>A0ABR8ZSM2_9GAMM</name>
<dbReference type="NCBIfam" id="NF033821">
    <property type="entry name" value="YoaK"/>
    <property type="match status" value="1"/>
</dbReference>
<proteinExistence type="predicted"/>
<reference evidence="1 2" key="1">
    <citation type="journal article" date="2020" name="FEMS Microbiol. Ecol.">
        <title>Temporal dynamics of bacterial communities during seed development and maturation.</title>
        <authorList>
            <person name="Chesneau G."/>
            <person name="Torres-Cortes G."/>
            <person name="Briand M."/>
            <person name="Darrasse A."/>
            <person name="Preveaux A."/>
            <person name="Marais C."/>
            <person name="Jacques M.A."/>
            <person name="Shade A."/>
            <person name="Barret M."/>
        </authorList>
    </citation>
    <scope>NUCLEOTIDE SEQUENCE [LARGE SCALE GENOMIC DNA]</scope>
    <source>
        <strain evidence="1 2">CFBP13732</strain>
    </source>
</reference>
<dbReference type="EMBL" id="JACYNN010000004">
    <property type="protein sequence ID" value="MBD8106495.1"/>
    <property type="molecule type" value="Genomic_DNA"/>
</dbReference>
<gene>
    <name evidence="1" type="primary">yoaK</name>
    <name evidence="1" type="ORF">IFT93_08670</name>
</gene>
<protein>
    <submittedName>
        <fullName evidence="1">YoaK family small membrane protein</fullName>
    </submittedName>
</protein>
<organism evidence="1 2">
    <name type="scientific">Erwinia persicina</name>
    <dbReference type="NCBI Taxonomy" id="55211"/>
    <lineage>
        <taxon>Bacteria</taxon>
        <taxon>Pseudomonadati</taxon>
        <taxon>Pseudomonadota</taxon>
        <taxon>Gammaproteobacteria</taxon>
        <taxon>Enterobacterales</taxon>
        <taxon>Erwiniaceae</taxon>
        <taxon>Erwinia</taxon>
    </lineage>
</organism>
<accession>A0ABR8ZSM2</accession>
<evidence type="ECO:0000313" key="2">
    <source>
        <dbReference type="Proteomes" id="UP000661012"/>
    </source>
</evidence>
<dbReference type="GeneID" id="89476484"/>